<accession>A0ABP0LSD7</accession>
<evidence type="ECO:0000256" key="4">
    <source>
        <dbReference type="SAM" id="SignalP"/>
    </source>
</evidence>
<feature type="repeat" description="ANK" evidence="3">
    <location>
        <begin position="44"/>
        <end position="76"/>
    </location>
</feature>
<protein>
    <submittedName>
        <fullName evidence="5">Uncharacterized protein</fullName>
    </submittedName>
</protein>
<dbReference type="PROSITE" id="PS50297">
    <property type="entry name" value="ANK_REP_REGION"/>
    <property type="match status" value="3"/>
</dbReference>
<gene>
    <name evidence="5" type="ORF">CCMP2556_LOCUS22468</name>
</gene>
<dbReference type="SUPFAM" id="SSF48403">
    <property type="entry name" value="Ankyrin repeat"/>
    <property type="match status" value="1"/>
</dbReference>
<dbReference type="PROSITE" id="PS50088">
    <property type="entry name" value="ANK_REPEAT"/>
    <property type="match status" value="3"/>
</dbReference>
<comment type="caution">
    <text evidence="5">The sequence shown here is derived from an EMBL/GenBank/DDBJ whole genome shotgun (WGS) entry which is preliminary data.</text>
</comment>
<dbReference type="SMART" id="SM00248">
    <property type="entry name" value="ANK"/>
    <property type="match status" value="6"/>
</dbReference>
<dbReference type="Proteomes" id="UP001642484">
    <property type="component" value="Unassembled WGS sequence"/>
</dbReference>
<name>A0ABP0LSD7_9DINO</name>
<evidence type="ECO:0000313" key="6">
    <source>
        <dbReference type="Proteomes" id="UP001642484"/>
    </source>
</evidence>
<feature type="chain" id="PRO_5045947397" evidence="4">
    <location>
        <begin position="19"/>
        <end position="452"/>
    </location>
</feature>
<evidence type="ECO:0000313" key="5">
    <source>
        <dbReference type="EMBL" id="CAK9042132.1"/>
    </source>
</evidence>
<keyword evidence="2 3" id="KW-0040">ANK repeat</keyword>
<feature type="repeat" description="ANK" evidence="3">
    <location>
        <begin position="173"/>
        <end position="205"/>
    </location>
</feature>
<keyword evidence="6" id="KW-1185">Reference proteome</keyword>
<dbReference type="Gene3D" id="1.25.40.20">
    <property type="entry name" value="Ankyrin repeat-containing domain"/>
    <property type="match status" value="2"/>
</dbReference>
<dbReference type="InterPro" id="IPR002110">
    <property type="entry name" value="Ankyrin_rpt"/>
</dbReference>
<sequence length="452" mass="48014">MSGIDYFALFASLGPCLAVSCVPDAALVHLLLEQRAEVEVTGREGETPVHLASLMGHAKVLDLLLEASASPNILAIDGKGALSHACYRGHLEVVQSLLLYKAVDRPDAGQRRGLHWAAQHGHEAILDILLPSSINAQDAVGATALSLAAQRGHLEVVRQLVEANAELDLQGCDGETALMLASLNGHLEVVQYLVQANADLMITAKDGFDALRLAAEAEQLEVMQQLLLLGAEVPPEGLLLPQDASCSEDLVLTKSLAKQLLVERAVAGDDALARQWGFNGNGQQLLDAVSRAGCEVPQAKSALSGKNPRTLTDFTSSASVGTEVKSQKEQGENPWTLVWISDQAFKPTAVSLKTQLESLGCQVKGYKTNKNAARALDKKRGLVRTVVMVTAAEALPFLQYLSSRPELASTPVVVEATRGYGSIPKSPSVQVCESFDAAAKAVWTVAHEPGFG</sequence>
<feature type="repeat" description="ANK" evidence="3">
    <location>
        <begin position="140"/>
        <end position="172"/>
    </location>
</feature>
<evidence type="ECO:0000256" key="2">
    <source>
        <dbReference type="ARBA" id="ARBA00023043"/>
    </source>
</evidence>
<organism evidence="5 6">
    <name type="scientific">Durusdinium trenchii</name>
    <dbReference type="NCBI Taxonomy" id="1381693"/>
    <lineage>
        <taxon>Eukaryota</taxon>
        <taxon>Sar</taxon>
        <taxon>Alveolata</taxon>
        <taxon>Dinophyceae</taxon>
        <taxon>Suessiales</taxon>
        <taxon>Symbiodiniaceae</taxon>
        <taxon>Durusdinium</taxon>
    </lineage>
</organism>
<proteinExistence type="predicted"/>
<evidence type="ECO:0000256" key="3">
    <source>
        <dbReference type="PROSITE-ProRule" id="PRU00023"/>
    </source>
</evidence>
<dbReference type="EMBL" id="CAXAMN010013947">
    <property type="protein sequence ID" value="CAK9042132.1"/>
    <property type="molecule type" value="Genomic_DNA"/>
</dbReference>
<keyword evidence="1" id="KW-0677">Repeat</keyword>
<dbReference type="Pfam" id="PF12796">
    <property type="entry name" value="Ank_2"/>
    <property type="match status" value="2"/>
</dbReference>
<dbReference type="PANTHER" id="PTHR24173:SF74">
    <property type="entry name" value="ANKYRIN REPEAT DOMAIN-CONTAINING PROTEIN 16"/>
    <property type="match status" value="1"/>
</dbReference>
<dbReference type="PANTHER" id="PTHR24173">
    <property type="entry name" value="ANKYRIN REPEAT CONTAINING"/>
    <property type="match status" value="1"/>
</dbReference>
<feature type="signal peptide" evidence="4">
    <location>
        <begin position="1"/>
        <end position="18"/>
    </location>
</feature>
<keyword evidence="4" id="KW-0732">Signal</keyword>
<reference evidence="5 6" key="1">
    <citation type="submission" date="2024-02" db="EMBL/GenBank/DDBJ databases">
        <authorList>
            <person name="Chen Y."/>
            <person name="Shah S."/>
            <person name="Dougan E. K."/>
            <person name="Thang M."/>
            <person name="Chan C."/>
        </authorList>
    </citation>
    <scope>NUCLEOTIDE SEQUENCE [LARGE SCALE GENOMIC DNA]</scope>
</reference>
<dbReference type="InterPro" id="IPR036770">
    <property type="entry name" value="Ankyrin_rpt-contain_sf"/>
</dbReference>
<evidence type="ECO:0000256" key="1">
    <source>
        <dbReference type="ARBA" id="ARBA00022737"/>
    </source>
</evidence>